<keyword evidence="3" id="KW-1185">Reference proteome</keyword>
<evidence type="ECO:0000313" key="2">
    <source>
        <dbReference type="EMBL" id="EON65832.1"/>
    </source>
</evidence>
<gene>
    <name evidence="2" type="ORF">W97_05074</name>
</gene>
<feature type="region of interest" description="Disordered" evidence="1">
    <location>
        <begin position="59"/>
        <end position="78"/>
    </location>
</feature>
<protein>
    <submittedName>
        <fullName evidence="2">Uncharacterized protein</fullName>
    </submittedName>
</protein>
<dbReference type="Proteomes" id="UP000016924">
    <property type="component" value="Unassembled WGS sequence"/>
</dbReference>
<proteinExistence type="predicted"/>
<organism evidence="2 3">
    <name type="scientific">Coniosporium apollinis (strain CBS 100218)</name>
    <name type="common">Rock-inhabiting black yeast</name>
    <dbReference type="NCBI Taxonomy" id="1168221"/>
    <lineage>
        <taxon>Eukaryota</taxon>
        <taxon>Fungi</taxon>
        <taxon>Dikarya</taxon>
        <taxon>Ascomycota</taxon>
        <taxon>Pezizomycotina</taxon>
        <taxon>Dothideomycetes</taxon>
        <taxon>Dothideomycetes incertae sedis</taxon>
        <taxon>Coniosporium</taxon>
    </lineage>
</organism>
<dbReference type="EMBL" id="JH767576">
    <property type="protein sequence ID" value="EON65832.1"/>
    <property type="molecule type" value="Genomic_DNA"/>
</dbReference>
<dbReference type="AlphaFoldDB" id="R7YV99"/>
<reference evidence="3" key="1">
    <citation type="submission" date="2012-06" db="EMBL/GenBank/DDBJ databases">
        <title>The genome sequence of Coniosporium apollinis CBS 100218.</title>
        <authorList>
            <consortium name="The Broad Institute Genome Sequencing Platform"/>
            <person name="Cuomo C."/>
            <person name="Gorbushina A."/>
            <person name="Noack S."/>
            <person name="Walker B."/>
            <person name="Young S.K."/>
            <person name="Zeng Q."/>
            <person name="Gargeya S."/>
            <person name="Fitzgerald M."/>
            <person name="Haas B."/>
            <person name="Abouelleil A."/>
            <person name="Alvarado L."/>
            <person name="Arachchi H.M."/>
            <person name="Berlin A.M."/>
            <person name="Chapman S.B."/>
            <person name="Goldberg J."/>
            <person name="Griggs A."/>
            <person name="Gujja S."/>
            <person name="Hansen M."/>
            <person name="Howarth C."/>
            <person name="Imamovic A."/>
            <person name="Larimer J."/>
            <person name="McCowan C."/>
            <person name="Montmayeur A."/>
            <person name="Murphy C."/>
            <person name="Neiman D."/>
            <person name="Pearson M."/>
            <person name="Priest M."/>
            <person name="Roberts A."/>
            <person name="Saif S."/>
            <person name="Shea T."/>
            <person name="Sisk P."/>
            <person name="Sykes S."/>
            <person name="Wortman J."/>
            <person name="Nusbaum C."/>
            <person name="Birren B."/>
        </authorList>
    </citation>
    <scope>NUCLEOTIDE SEQUENCE [LARGE SCALE GENOMIC DNA]</scope>
    <source>
        <strain evidence="3">CBS 100218</strain>
    </source>
</reference>
<dbReference type="HOGENOM" id="CLU_801707_0_0_1"/>
<evidence type="ECO:0000313" key="3">
    <source>
        <dbReference type="Proteomes" id="UP000016924"/>
    </source>
</evidence>
<dbReference type="RefSeq" id="XP_007781149.1">
    <property type="nucleotide sequence ID" value="XM_007782959.1"/>
</dbReference>
<accession>R7YV99</accession>
<name>R7YV99_CONA1</name>
<sequence length="300" mass="33862">MATSSPSRLLEDILAATSPAERRRKTDEYYELMLAGRSTPRLLRALEDLSAMHSMTMDVQRNVPSNDNLDTPSRDQSEKRALLSLPNEILGRILHFVFCESAGHIPVHSHTSLHHIVSPEVSKFQQTAGLLALDSLAKLSPLSLSADPLVYIRNLRINFDLPPIVHILWPAIQRRGPGFGYRDLPFTHPYLTTGASMDEKADWYLADMRLCKADYHLSVLDELPFNNFHRLELGFGGLRTHNSPDCAWLWAVCIGKYLRCIRIRRRTRQIGFPGEERDIVRVIKAILETGSPRAAAFATA</sequence>
<feature type="compositionally biased region" description="Polar residues" evidence="1">
    <location>
        <begin position="59"/>
        <end position="71"/>
    </location>
</feature>
<dbReference type="OrthoDB" id="10583364at2759"/>
<evidence type="ECO:0000256" key="1">
    <source>
        <dbReference type="SAM" id="MobiDB-lite"/>
    </source>
</evidence>
<dbReference type="GeneID" id="19902385"/>